<accession>A0A3B0UGD3</accession>
<dbReference type="GO" id="GO:0006633">
    <property type="term" value="P:fatty acid biosynthetic process"/>
    <property type="evidence" value="ECO:0007669"/>
    <property type="project" value="TreeGrafter"/>
</dbReference>
<gene>
    <name evidence="7" type="ORF">MNBD_BACTEROID07-739</name>
</gene>
<dbReference type="PROSITE" id="PS00455">
    <property type="entry name" value="AMP_BINDING"/>
    <property type="match status" value="1"/>
</dbReference>
<evidence type="ECO:0000256" key="1">
    <source>
        <dbReference type="ARBA" id="ARBA00006432"/>
    </source>
</evidence>
<dbReference type="Pfam" id="PF00501">
    <property type="entry name" value="AMP-binding"/>
    <property type="match status" value="1"/>
</dbReference>
<dbReference type="PANTHER" id="PTHR43605">
    <property type="entry name" value="ACYL-COENZYME A SYNTHETASE"/>
    <property type="match status" value="1"/>
</dbReference>
<evidence type="ECO:0000313" key="7">
    <source>
        <dbReference type="EMBL" id="VAW27413.1"/>
    </source>
</evidence>
<keyword evidence="3" id="KW-0547">Nucleotide-binding</keyword>
<dbReference type="GO" id="GO:0005524">
    <property type="term" value="F:ATP binding"/>
    <property type="evidence" value="ECO:0007669"/>
    <property type="project" value="UniProtKB-KW"/>
</dbReference>
<dbReference type="InterPro" id="IPR045851">
    <property type="entry name" value="AMP-bd_C_sf"/>
</dbReference>
<dbReference type="GO" id="GO:0006637">
    <property type="term" value="P:acyl-CoA metabolic process"/>
    <property type="evidence" value="ECO:0007669"/>
    <property type="project" value="TreeGrafter"/>
</dbReference>
<dbReference type="GO" id="GO:0004321">
    <property type="term" value="F:fatty-acyl-CoA synthase activity"/>
    <property type="evidence" value="ECO:0007669"/>
    <property type="project" value="TreeGrafter"/>
</dbReference>
<evidence type="ECO:0000259" key="6">
    <source>
        <dbReference type="Pfam" id="PF13193"/>
    </source>
</evidence>
<feature type="domain" description="AMP-dependent synthetase/ligase" evidence="5">
    <location>
        <begin position="53"/>
        <end position="408"/>
    </location>
</feature>
<evidence type="ECO:0000256" key="3">
    <source>
        <dbReference type="ARBA" id="ARBA00022741"/>
    </source>
</evidence>
<protein>
    <submittedName>
        <fullName evidence="7">Acetyl-CoA synthetase</fullName>
        <ecNumber evidence="7">6.2.1.1</ecNumber>
    </submittedName>
</protein>
<dbReference type="Gene3D" id="3.40.50.12780">
    <property type="entry name" value="N-terminal domain of ligase-like"/>
    <property type="match status" value="1"/>
</dbReference>
<evidence type="ECO:0000256" key="2">
    <source>
        <dbReference type="ARBA" id="ARBA00022598"/>
    </source>
</evidence>
<dbReference type="EMBL" id="UOET01000107">
    <property type="protein sequence ID" value="VAW27413.1"/>
    <property type="molecule type" value="Genomic_DNA"/>
</dbReference>
<dbReference type="GO" id="GO:0015645">
    <property type="term" value="F:fatty acid ligase activity"/>
    <property type="evidence" value="ECO:0007669"/>
    <property type="project" value="TreeGrafter"/>
</dbReference>
<feature type="domain" description="AMP-binding enzyme C-terminal" evidence="6">
    <location>
        <begin position="472"/>
        <end position="550"/>
    </location>
</feature>
<dbReference type="Gene3D" id="3.30.300.30">
    <property type="match status" value="1"/>
</dbReference>
<dbReference type="GO" id="GO:0003987">
    <property type="term" value="F:acetate-CoA ligase activity"/>
    <property type="evidence" value="ECO:0007669"/>
    <property type="project" value="UniProtKB-EC"/>
</dbReference>
<dbReference type="Pfam" id="PF13193">
    <property type="entry name" value="AMP-binding_C"/>
    <property type="match status" value="1"/>
</dbReference>
<dbReference type="PANTHER" id="PTHR43605:SF10">
    <property type="entry name" value="ACYL-COA SYNTHETASE MEDIUM CHAIN FAMILY MEMBER 3"/>
    <property type="match status" value="1"/>
</dbReference>
<dbReference type="InterPro" id="IPR042099">
    <property type="entry name" value="ANL_N_sf"/>
</dbReference>
<dbReference type="AlphaFoldDB" id="A0A3B0UGD3"/>
<dbReference type="InterPro" id="IPR051087">
    <property type="entry name" value="Mitochondrial_ACSM"/>
</dbReference>
<sequence>MKEITHDAQKFMDLKEFVLNVNSYEEAVSGFKWPRITKFNWALDYFDVIAEGNRKPALIFADVNGKEETVTYDEMMKRSNRVANFLNDLGLEKGDRVMLMMDTSVEIYELFLGIMKAGGAIIPASTLLSPADVSDRIVRGDVKYVVAHNKYHSRVDEAGDALYRLKGLICVKPPEDKCLCESKENIPCWVDYRENKNYDEHFETNFITYSSDILFLFFTSGTTSKPKLVMHPHHYPVGHLTTMYWLDLKPDDVHYNISSPGWAKFLWSSFIAPWNAGCTAFTLKYDQFDPDKVLDAMEKHKITSLCAPLSVWKLFGSRDFSKYKFSLKKMVSAGEPVNPEISKMAKNLTGIELREGYGQTETTAMVGTFPGMKTKPGSIGKVAPGYEVKILNAQLDEVERGKDGQICCAIYPVKPMGLLAAYEDTQRNKDIFKGGWYLTGDTAFMDKEGFVHFVGRVDDVFKSLDYRISPFEVESEIIENQAVLEVGVIPTVDKKDRIVPKAFIVLNQEYTPNRKMALEIFRFIRDHMAPYKRPRSIEFMDEFPKTISSKVMRKDLRAYDEELRKEGKTGKYEFFESEFAQELNLRKRK</sequence>
<dbReference type="InterPro" id="IPR000873">
    <property type="entry name" value="AMP-dep_synth/lig_dom"/>
</dbReference>
<dbReference type="EC" id="6.2.1.1" evidence="7"/>
<name>A0A3B0UGD3_9ZZZZ</name>
<comment type="similarity">
    <text evidence="1">Belongs to the ATP-dependent AMP-binding enzyme family.</text>
</comment>
<dbReference type="SUPFAM" id="SSF56801">
    <property type="entry name" value="Acetyl-CoA synthetase-like"/>
    <property type="match status" value="1"/>
</dbReference>
<keyword evidence="2 7" id="KW-0436">Ligase</keyword>
<evidence type="ECO:0000256" key="4">
    <source>
        <dbReference type="ARBA" id="ARBA00022840"/>
    </source>
</evidence>
<proteinExistence type="inferred from homology"/>
<reference evidence="7" key="1">
    <citation type="submission" date="2018-06" db="EMBL/GenBank/DDBJ databases">
        <authorList>
            <person name="Zhirakovskaya E."/>
        </authorList>
    </citation>
    <scope>NUCLEOTIDE SEQUENCE</scope>
</reference>
<evidence type="ECO:0000259" key="5">
    <source>
        <dbReference type="Pfam" id="PF00501"/>
    </source>
</evidence>
<dbReference type="InterPro" id="IPR025110">
    <property type="entry name" value="AMP-bd_C"/>
</dbReference>
<dbReference type="InterPro" id="IPR020845">
    <property type="entry name" value="AMP-binding_CS"/>
</dbReference>
<keyword evidence="4" id="KW-0067">ATP-binding</keyword>
<organism evidence="7">
    <name type="scientific">hydrothermal vent metagenome</name>
    <dbReference type="NCBI Taxonomy" id="652676"/>
    <lineage>
        <taxon>unclassified sequences</taxon>
        <taxon>metagenomes</taxon>
        <taxon>ecological metagenomes</taxon>
    </lineage>
</organism>